<dbReference type="InterPro" id="IPR057136">
    <property type="entry name" value="At2g35280_TPR_dom"/>
</dbReference>
<dbReference type="EMBL" id="CM007381">
    <property type="protein sequence ID" value="ONK78892.1"/>
    <property type="molecule type" value="Genomic_DNA"/>
</dbReference>
<gene>
    <name evidence="2" type="ORF">A4U43_C01F720</name>
</gene>
<dbReference type="OrthoDB" id="740716at2759"/>
<dbReference type="OMA" id="ICNHRGK"/>
<evidence type="ECO:0000313" key="3">
    <source>
        <dbReference type="Proteomes" id="UP000243459"/>
    </source>
</evidence>
<reference evidence="3" key="1">
    <citation type="journal article" date="2017" name="Nat. Commun.">
        <title>The asparagus genome sheds light on the origin and evolution of a young Y chromosome.</title>
        <authorList>
            <person name="Harkess A."/>
            <person name="Zhou J."/>
            <person name="Xu C."/>
            <person name="Bowers J.E."/>
            <person name="Van der Hulst R."/>
            <person name="Ayyampalayam S."/>
            <person name="Mercati F."/>
            <person name="Riccardi P."/>
            <person name="McKain M.R."/>
            <person name="Kakrana A."/>
            <person name="Tang H."/>
            <person name="Ray J."/>
            <person name="Groenendijk J."/>
            <person name="Arikit S."/>
            <person name="Mathioni S.M."/>
            <person name="Nakano M."/>
            <person name="Shan H."/>
            <person name="Telgmann-Rauber A."/>
            <person name="Kanno A."/>
            <person name="Yue Z."/>
            <person name="Chen H."/>
            <person name="Li W."/>
            <person name="Chen Y."/>
            <person name="Xu X."/>
            <person name="Zhang Y."/>
            <person name="Luo S."/>
            <person name="Chen H."/>
            <person name="Gao J."/>
            <person name="Mao Z."/>
            <person name="Pires J.C."/>
            <person name="Luo M."/>
            <person name="Kudrna D."/>
            <person name="Wing R.A."/>
            <person name="Meyers B.C."/>
            <person name="Yi K."/>
            <person name="Kong H."/>
            <person name="Lavrijsen P."/>
            <person name="Sunseri F."/>
            <person name="Falavigna A."/>
            <person name="Ye Y."/>
            <person name="Leebens-Mack J.H."/>
            <person name="Chen G."/>
        </authorList>
    </citation>
    <scope>NUCLEOTIDE SEQUENCE [LARGE SCALE GENOMIC DNA]</scope>
    <source>
        <strain evidence="3">cv. DH0086</strain>
    </source>
</reference>
<dbReference type="PANTHER" id="PTHR33784:SF10">
    <property type="entry name" value="F-BOX PROTEIN"/>
    <property type="match status" value="1"/>
</dbReference>
<feature type="domain" description="At2g35280-like TPR" evidence="1">
    <location>
        <begin position="79"/>
        <end position="177"/>
    </location>
</feature>
<dbReference type="Proteomes" id="UP000243459">
    <property type="component" value="Chromosome 1"/>
</dbReference>
<organism evidence="2 3">
    <name type="scientific">Asparagus officinalis</name>
    <name type="common">Garden asparagus</name>
    <dbReference type="NCBI Taxonomy" id="4686"/>
    <lineage>
        <taxon>Eukaryota</taxon>
        <taxon>Viridiplantae</taxon>
        <taxon>Streptophyta</taxon>
        <taxon>Embryophyta</taxon>
        <taxon>Tracheophyta</taxon>
        <taxon>Spermatophyta</taxon>
        <taxon>Magnoliopsida</taxon>
        <taxon>Liliopsida</taxon>
        <taxon>Asparagales</taxon>
        <taxon>Asparagaceae</taxon>
        <taxon>Asparagoideae</taxon>
        <taxon>Asparagus</taxon>
    </lineage>
</organism>
<accession>A0A5P1FL81</accession>
<sequence>MNKMKSEHKPRSKVMRKLNRKSSIVSILPQDLLLEVTKQIASKSSTPLRDIRVLRATCKSFYRASKEKLVGRSLAVDKEDMLQWWENNAYFALLRDCADCDNLEANFILGVEEIYNLNQGRSGLQHLQRAMDGGHLAAAYFMAILLFRHAATKYDAMNILNRVSTGDLSSTKSVTPCTKSGNPTVNRCRRETIRVIRKSWKKEFEIEPGVPCKHRNCGRDDGDGVIDPWVKDGESPRVFCSHLCRWTYEYHNFFGQI</sequence>
<dbReference type="InterPro" id="IPR040338">
    <property type="entry name" value="At1g67623-like"/>
</dbReference>
<name>A0A5P1FL81_ASPOF</name>
<proteinExistence type="predicted"/>
<keyword evidence="3" id="KW-1185">Reference proteome</keyword>
<evidence type="ECO:0000259" key="1">
    <source>
        <dbReference type="Pfam" id="PF23310"/>
    </source>
</evidence>
<evidence type="ECO:0000313" key="2">
    <source>
        <dbReference type="EMBL" id="ONK78892.1"/>
    </source>
</evidence>
<dbReference type="Gramene" id="ONK78892">
    <property type="protein sequence ID" value="ONK78892"/>
    <property type="gene ID" value="A4U43_C01F720"/>
</dbReference>
<protein>
    <recommendedName>
        <fullName evidence="1">At2g35280-like TPR domain-containing protein</fullName>
    </recommendedName>
</protein>
<dbReference type="Pfam" id="PF23310">
    <property type="entry name" value="TPR_27"/>
    <property type="match status" value="1"/>
</dbReference>
<dbReference type="PANTHER" id="PTHR33784">
    <property type="entry name" value="OS05G0482100 PROTEIN"/>
    <property type="match status" value="1"/>
</dbReference>
<dbReference type="AlphaFoldDB" id="A0A5P1FL81"/>